<evidence type="ECO:0000313" key="1">
    <source>
        <dbReference type="EMBL" id="SMO90211.1"/>
    </source>
</evidence>
<keyword evidence="2" id="KW-1185">Reference proteome</keyword>
<evidence type="ECO:0000313" key="2">
    <source>
        <dbReference type="Proteomes" id="UP000315636"/>
    </source>
</evidence>
<dbReference type="EMBL" id="FXTI01000012">
    <property type="protein sequence ID" value="SMO90211.1"/>
    <property type="molecule type" value="Genomic_DNA"/>
</dbReference>
<organism evidence="1 2">
    <name type="scientific">Melghirimyces algeriensis</name>
    <dbReference type="NCBI Taxonomy" id="910412"/>
    <lineage>
        <taxon>Bacteria</taxon>
        <taxon>Bacillati</taxon>
        <taxon>Bacillota</taxon>
        <taxon>Bacilli</taxon>
        <taxon>Bacillales</taxon>
        <taxon>Thermoactinomycetaceae</taxon>
        <taxon>Melghirimyces</taxon>
    </lineage>
</organism>
<dbReference type="Proteomes" id="UP000315636">
    <property type="component" value="Unassembled WGS sequence"/>
</dbReference>
<protein>
    <submittedName>
        <fullName evidence="1">Uncharacterized protein</fullName>
    </submittedName>
</protein>
<dbReference type="AlphaFoldDB" id="A0A521F3M2"/>
<gene>
    <name evidence="1" type="ORF">SAMN06264849_11239</name>
</gene>
<reference evidence="1 2" key="1">
    <citation type="submission" date="2017-05" db="EMBL/GenBank/DDBJ databases">
        <authorList>
            <person name="Varghese N."/>
            <person name="Submissions S."/>
        </authorList>
    </citation>
    <scope>NUCLEOTIDE SEQUENCE [LARGE SCALE GENOMIC DNA]</scope>
    <source>
        <strain evidence="1 2">DSM 45474</strain>
    </source>
</reference>
<name>A0A521F3M2_9BACL</name>
<proteinExistence type="predicted"/>
<accession>A0A521F3M2</accession>
<sequence length="145" mass="16466">MDMIFLTHFHHDNFKALFLRDLLKKLCQKGFNFHIQYFSAVFDGPNDMIIDVIDTGSRMLDVLFSHTCSIAKIVGVGYISRDSPSTYGLIVYRHCRTRGGLTPPLVRRSLSSTPLKWGGFPLAYPKNTPLSKPLVGADGVFYFYR</sequence>